<dbReference type="InParanoid" id="D8QSU7"/>
<dbReference type="EMBL" id="GL377566">
    <property type="protein sequence ID" value="EFJ37000.1"/>
    <property type="molecule type" value="Genomic_DNA"/>
</dbReference>
<evidence type="ECO:0000313" key="1">
    <source>
        <dbReference type="EMBL" id="EFJ37000.1"/>
    </source>
</evidence>
<keyword evidence="2" id="KW-1185">Reference proteome</keyword>
<evidence type="ECO:0000313" key="2">
    <source>
        <dbReference type="Proteomes" id="UP000001514"/>
    </source>
</evidence>
<accession>D8QSU7</accession>
<dbReference type="Gramene" id="EFJ37000">
    <property type="protein sequence ID" value="EFJ37000"/>
    <property type="gene ID" value="SELMODRAFT_403878"/>
</dbReference>
<reference evidence="1 2" key="1">
    <citation type="journal article" date="2011" name="Science">
        <title>The Selaginella genome identifies genetic changes associated with the evolution of vascular plants.</title>
        <authorList>
            <person name="Banks J.A."/>
            <person name="Nishiyama T."/>
            <person name="Hasebe M."/>
            <person name="Bowman J.L."/>
            <person name="Gribskov M."/>
            <person name="dePamphilis C."/>
            <person name="Albert V.A."/>
            <person name="Aono N."/>
            <person name="Aoyama T."/>
            <person name="Ambrose B.A."/>
            <person name="Ashton N.W."/>
            <person name="Axtell M.J."/>
            <person name="Barker E."/>
            <person name="Barker M.S."/>
            <person name="Bennetzen J.L."/>
            <person name="Bonawitz N.D."/>
            <person name="Chapple C."/>
            <person name="Cheng C."/>
            <person name="Correa L.G."/>
            <person name="Dacre M."/>
            <person name="DeBarry J."/>
            <person name="Dreyer I."/>
            <person name="Elias M."/>
            <person name="Engstrom E.M."/>
            <person name="Estelle M."/>
            <person name="Feng L."/>
            <person name="Finet C."/>
            <person name="Floyd S.K."/>
            <person name="Frommer W.B."/>
            <person name="Fujita T."/>
            <person name="Gramzow L."/>
            <person name="Gutensohn M."/>
            <person name="Harholt J."/>
            <person name="Hattori M."/>
            <person name="Heyl A."/>
            <person name="Hirai T."/>
            <person name="Hiwatashi Y."/>
            <person name="Ishikawa M."/>
            <person name="Iwata M."/>
            <person name="Karol K.G."/>
            <person name="Koehler B."/>
            <person name="Kolukisaoglu U."/>
            <person name="Kubo M."/>
            <person name="Kurata T."/>
            <person name="Lalonde S."/>
            <person name="Li K."/>
            <person name="Li Y."/>
            <person name="Litt A."/>
            <person name="Lyons E."/>
            <person name="Manning G."/>
            <person name="Maruyama T."/>
            <person name="Michael T.P."/>
            <person name="Mikami K."/>
            <person name="Miyazaki S."/>
            <person name="Morinaga S."/>
            <person name="Murata T."/>
            <person name="Mueller-Roeber B."/>
            <person name="Nelson D.R."/>
            <person name="Obara M."/>
            <person name="Oguri Y."/>
            <person name="Olmstead R.G."/>
            <person name="Onodera N."/>
            <person name="Petersen B.L."/>
            <person name="Pils B."/>
            <person name="Prigge M."/>
            <person name="Rensing S.A."/>
            <person name="Riano-Pachon D.M."/>
            <person name="Roberts A.W."/>
            <person name="Sato Y."/>
            <person name="Scheller H.V."/>
            <person name="Schulz B."/>
            <person name="Schulz C."/>
            <person name="Shakirov E.V."/>
            <person name="Shibagaki N."/>
            <person name="Shinohara N."/>
            <person name="Shippen D.E."/>
            <person name="Soerensen I."/>
            <person name="Sotooka R."/>
            <person name="Sugimoto N."/>
            <person name="Sugita M."/>
            <person name="Sumikawa N."/>
            <person name="Tanurdzic M."/>
            <person name="Theissen G."/>
            <person name="Ulvskov P."/>
            <person name="Wakazuki S."/>
            <person name="Weng J.K."/>
            <person name="Willats W.W."/>
            <person name="Wipf D."/>
            <person name="Wolf P.G."/>
            <person name="Yang L."/>
            <person name="Zimmer A.D."/>
            <person name="Zhu Q."/>
            <person name="Mitros T."/>
            <person name="Hellsten U."/>
            <person name="Loque D."/>
            <person name="Otillar R."/>
            <person name="Salamov A."/>
            <person name="Schmutz J."/>
            <person name="Shapiro H."/>
            <person name="Lindquist E."/>
            <person name="Lucas S."/>
            <person name="Rokhsar D."/>
            <person name="Grigoriev I.V."/>
        </authorList>
    </citation>
    <scope>NUCLEOTIDE SEQUENCE [LARGE SCALE GENOMIC DNA]</scope>
</reference>
<dbReference type="Proteomes" id="UP000001514">
    <property type="component" value="Unassembled WGS sequence"/>
</dbReference>
<sequence length="117" mass="13830">MQKTVHKYGRIEFPMPPQWTLWWRSPTRLSINSWEVNIKATVPRHLPGFVPAHALRELPHRERSYCKFLVSLLNDRVVFVHLLVISQRSNIESQTLLKRLGTVDDMESLQLRESSRQ</sequence>
<proteinExistence type="predicted"/>
<name>D8QSU7_SELML</name>
<dbReference type="KEGG" id="smo:SELMODRAFT_403878"/>
<dbReference type="HOGENOM" id="CLU_2088991_0_0_1"/>
<dbReference type="AlphaFoldDB" id="D8QSU7"/>
<protein>
    <submittedName>
        <fullName evidence="1">Uncharacterized protein</fullName>
    </submittedName>
</protein>
<gene>
    <name evidence="1" type="ORF">SELMODRAFT_403878</name>
</gene>
<organism evidence="2">
    <name type="scientific">Selaginella moellendorffii</name>
    <name type="common">Spikemoss</name>
    <dbReference type="NCBI Taxonomy" id="88036"/>
    <lineage>
        <taxon>Eukaryota</taxon>
        <taxon>Viridiplantae</taxon>
        <taxon>Streptophyta</taxon>
        <taxon>Embryophyta</taxon>
        <taxon>Tracheophyta</taxon>
        <taxon>Lycopodiopsida</taxon>
        <taxon>Selaginellales</taxon>
        <taxon>Selaginellaceae</taxon>
        <taxon>Selaginella</taxon>
    </lineage>
</organism>